<dbReference type="InterPro" id="IPR021522">
    <property type="entry name" value="MctB"/>
</dbReference>
<protein>
    <recommendedName>
        <fullName evidence="4">Copper transport outer membrane protein MctB</fullName>
    </recommendedName>
</protein>
<evidence type="ECO:0008006" key="4">
    <source>
        <dbReference type="Google" id="ProtNLM"/>
    </source>
</evidence>
<dbReference type="Pfam" id="PF11382">
    <property type="entry name" value="MctB"/>
    <property type="match status" value="1"/>
</dbReference>
<dbReference type="AlphaFoldDB" id="A0A8H9GQ73"/>
<evidence type="ECO:0000256" key="1">
    <source>
        <dbReference type="SAM" id="Coils"/>
    </source>
</evidence>
<evidence type="ECO:0000313" key="2">
    <source>
        <dbReference type="EMBL" id="GGM43086.1"/>
    </source>
</evidence>
<dbReference type="GO" id="GO:0016020">
    <property type="term" value="C:membrane"/>
    <property type="evidence" value="ECO:0007669"/>
    <property type="project" value="InterPro"/>
</dbReference>
<keyword evidence="1" id="KW-0175">Coiled coil</keyword>
<reference evidence="2" key="1">
    <citation type="journal article" date="2014" name="Int. J. Syst. Evol. Microbiol.">
        <title>Complete genome sequence of Corynebacterium casei LMG S-19264T (=DSM 44701T), isolated from a smear-ripened cheese.</title>
        <authorList>
            <consortium name="US DOE Joint Genome Institute (JGI-PGF)"/>
            <person name="Walter F."/>
            <person name="Albersmeier A."/>
            <person name="Kalinowski J."/>
            <person name="Ruckert C."/>
        </authorList>
    </citation>
    <scope>NUCLEOTIDE SEQUENCE</scope>
    <source>
        <strain evidence="2">JCM 3051</strain>
    </source>
</reference>
<keyword evidence="3" id="KW-1185">Reference proteome</keyword>
<dbReference type="EMBL" id="BMPT01000026">
    <property type="protein sequence ID" value="GGM43086.1"/>
    <property type="molecule type" value="Genomic_DNA"/>
</dbReference>
<comment type="caution">
    <text evidence="2">The sequence shown here is derived from an EMBL/GenBank/DDBJ whole genome shotgun (WGS) entry which is preliminary data.</text>
</comment>
<organism evidence="2 3">
    <name type="scientific">Promicromonospora citrea</name>
    <dbReference type="NCBI Taxonomy" id="43677"/>
    <lineage>
        <taxon>Bacteria</taxon>
        <taxon>Bacillati</taxon>
        <taxon>Actinomycetota</taxon>
        <taxon>Actinomycetes</taxon>
        <taxon>Micrococcales</taxon>
        <taxon>Promicromonosporaceae</taxon>
        <taxon>Promicromonospora</taxon>
    </lineage>
</organism>
<dbReference type="GO" id="GO:0055070">
    <property type="term" value="P:copper ion homeostasis"/>
    <property type="evidence" value="ECO:0007669"/>
    <property type="project" value="InterPro"/>
</dbReference>
<dbReference type="RefSeq" id="WP_171107475.1">
    <property type="nucleotide sequence ID" value="NZ_BMPT01000026.1"/>
</dbReference>
<dbReference type="Proteomes" id="UP000655589">
    <property type="component" value="Unassembled WGS sequence"/>
</dbReference>
<feature type="coiled-coil region" evidence="1">
    <location>
        <begin position="34"/>
        <end position="61"/>
    </location>
</feature>
<name>A0A8H9GQ73_9MICO</name>
<gene>
    <name evidence="2" type="ORF">GCM10010102_43270</name>
</gene>
<proteinExistence type="predicted"/>
<evidence type="ECO:0000313" key="3">
    <source>
        <dbReference type="Proteomes" id="UP000655589"/>
    </source>
</evidence>
<reference evidence="2" key="2">
    <citation type="submission" date="2020-09" db="EMBL/GenBank/DDBJ databases">
        <authorList>
            <person name="Sun Q."/>
            <person name="Ohkuma M."/>
        </authorList>
    </citation>
    <scope>NUCLEOTIDE SEQUENCE</scope>
    <source>
        <strain evidence="2">JCM 3051</strain>
    </source>
</reference>
<sequence length="320" mass="32933">MIDFRYHLVSLISVFLALAVGIILGAGPLQGAIGETLTEQVDALRAERTELRGQLDTTQTALDGDERFIEAVGNQLVPGVLEGDRLAVVQLGEVSEDVQDGVRAQLDAAGASVVATARLTDAWTDPDEESSRETVADGLRANLGEATPEDDTAGATLGAALAVALTGSDGTARSEQAVDLAGQLEHFGFVEAGEEQTEPAQAVLLLVGPAGQPQEAADGTTEEPEPAPDTWTAVTRAVQEVSGAAVLAGPTDDPGDAVQAVRDDEEAAAEVTTVSGITRLTGRLTVPLAVAARLDGVVGQYGLEEDATAILPPVPDTQQD</sequence>
<accession>A0A8H9GQ73</accession>